<dbReference type="AlphaFoldDB" id="A0A1M7NLD5"/>
<feature type="chain" id="PRO_5009928470" evidence="1">
    <location>
        <begin position="20"/>
        <end position="186"/>
    </location>
</feature>
<dbReference type="OrthoDB" id="1025938at2"/>
<proteinExistence type="predicted"/>
<organism evidence="2 3">
    <name type="scientific">Xylanibacter ruminicola</name>
    <name type="common">Prevotella ruminicola</name>
    <dbReference type="NCBI Taxonomy" id="839"/>
    <lineage>
        <taxon>Bacteria</taxon>
        <taxon>Pseudomonadati</taxon>
        <taxon>Bacteroidota</taxon>
        <taxon>Bacteroidia</taxon>
        <taxon>Bacteroidales</taxon>
        <taxon>Prevotellaceae</taxon>
        <taxon>Xylanibacter</taxon>
    </lineage>
</organism>
<evidence type="ECO:0000313" key="2">
    <source>
        <dbReference type="EMBL" id="SHN04664.1"/>
    </source>
</evidence>
<dbReference type="EMBL" id="FRCJ01000010">
    <property type="protein sequence ID" value="SHN04664.1"/>
    <property type="molecule type" value="Genomic_DNA"/>
</dbReference>
<accession>A0A1M7NLD5</accession>
<keyword evidence="1" id="KW-0732">Signal</keyword>
<sequence>MKKITLSLIACLISLMVSAQVEHLKFMGIPLNGTITSFQAKLQAKGVKYDPLGSKQFGVGCRCFKGTFSNEKAYFYVYYNDKTKIVYRAKAVITCYNIEYGNRKFDSFSGMLKSKYSDGEFYDGEQDGHPALSILVPDSKLEKSLGHVGVYISNSSEPYIDEVYLHIDYEDFANKNSNQEKNMDDL</sequence>
<evidence type="ECO:0000313" key="3">
    <source>
        <dbReference type="Proteomes" id="UP000184280"/>
    </source>
</evidence>
<dbReference type="Proteomes" id="UP000184280">
    <property type="component" value="Unassembled WGS sequence"/>
</dbReference>
<evidence type="ECO:0000256" key="1">
    <source>
        <dbReference type="SAM" id="SignalP"/>
    </source>
</evidence>
<gene>
    <name evidence="2" type="ORF">SAMN04488494_0103</name>
</gene>
<feature type="signal peptide" evidence="1">
    <location>
        <begin position="1"/>
        <end position="19"/>
    </location>
</feature>
<reference evidence="2 3" key="1">
    <citation type="submission" date="2016-11" db="EMBL/GenBank/DDBJ databases">
        <authorList>
            <person name="Jaros S."/>
            <person name="Januszkiewicz K."/>
            <person name="Wedrychowicz H."/>
        </authorList>
    </citation>
    <scope>NUCLEOTIDE SEQUENCE [LARGE SCALE GENOMIC DNA]</scope>
    <source>
        <strain evidence="2 3">BPI-34</strain>
    </source>
</reference>
<protein>
    <submittedName>
        <fullName evidence="2">Uncharacterized protein</fullName>
    </submittedName>
</protein>
<dbReference type="RefSeq" id="WP_073047989.1">
    <property type="nucleotide sequence ID" value="NZ_FOLF01000011.1"/>
</dbReference>
<name>A0A1M7NLD5_XYLRU</name>